<dbReference type="CDD" id="cd12361">
    <property type="entry name" value="RRM1_2_CELF1-6_like"/>
    <property type="match status" value="1"/>
</dbReference>
<reference evidence="9 10" key="1">
    <citation type="journal article" date="2015" name="Sci. Rep.">
        <title>The power of single molecule real-time sequencing technology in the de novo assembly of a eukaryotic genome.</title>
        <authorList>
            <person name="Sakai H."/>
            <person name="Naito K."/>
            <person name="Ogiso-Tanaka E."/>
            <person name="Takahashi Y."/>
            <person name="Iseki K."/>
            <person name="Muto C."/>
            <person name="Satou K."/>
            <person name="Teruya K."/>
            <person name="Shiroma A."/>
            <person name="Shimoji M."/>
            <person name="Hirano T."/>
            <person name="Itoh T."/>
            <person name="Kaga A."/>
            <person name="Tomooka N."/>
        </authorList>
    </citation>
    <scope>NUCLEOTIDE SEQUENCE [LARGE SCALE GENOMIC DNA]</scope>
    <source>
        <strain evidence="10">cv. Shumari</strain>
    </source>
</reference>
<feature type="domain" description="RRM" evidence="8">
    <location>
        <begin position="104"/>
        <end position="184"/>
    </location>
</feature>
<dbReference type="GO" id="GO:0003729">
    <property type="term" value="F:mRNA binding"/>
    <property type="evidence" value="ECO:0007669"/>
    <property type="project" value="UniProtKB-ARBA"/>
</dbReference>
<name>A0A0S3SS59_PHAAN</name>
<evidence type="ECO:0000313" key="10">
    <source>
        <dbReference type="Proteomes" id="UP000291084"/>
    </source>
</evidence>
<evidence type="ECO:0000256" key="1">
    <source>
        <dbReference type="ARBA" id="ARBA00004496"/>
    </source>
</evidence>
<feature type="domain" description="RRM" evidence="8">
    <location>
        <begin position="16"/>
        <end position="97"/>
    </location>
</feature>
<comment type="subcellular location">
    <subcellularLocation>
        <location evidence="1">Cytoplasm</location>
    </subcellularLocation>
</comment>
<dbReference type="EMBL" id="AP015041">
    <property type="protein sequence ID" value="BAT95663.1"/>
    <property type="molecule type" value="Genomic_DNA"/>
</dbReference>
<dbReference type="Proteomes" id="UP000291084">
    <property type="component" value="Chromosome 8"/>
</dbReference>
<keyword evidence="10" id="KW-1185">Reference proteome</keyword>
<evidence type="ECO:0000256" key="3">
    <source>
        <dbReference type="ARBA" id="ARBA00022737"/>
    </source>
</evidence>
<accession>A0A0S3SS59</accession>
<feature type="region of interest" description="Disordered" evidence="7">
    <location>
        <begin position="186"/>
        <end position="211"/>
    </location>
</feature>
<dbReference type="CDD" id="cd12362">
    <property type="entry name" value="RRM3_CELF1-6"/>
    <property type="match status" value="1"/>
</dbReference>
<dbReference type="GO" id="GO:0006402">
    <property type="term" value="P:mRNA catabolic process"/>
    <property type="evidence" value="ECO:0007669"/>
    <property type="project" value="UniProtKB-ARBA"/>
</dbReference>
<dbReference type="AlphaFoldDB" id="A0A0S3SS59"/>
<evidence type="ECO:0000256" key="5">
    <source>
        <dbReference type="ARBA" id="ARBA00023089"/>
    </source>
</evidence>
<keyword evidence="3" id="KW-0677">Repeat</keyword>
<dbReference type="FunFam" id="3.30.70.330:FF:000216">
    <property type="entry name" value="RNA-binding protein BRN1 isoform X1"/>
    <property type="match status" value="1"/>
</dbReference>
<keyword evidence="2" id="KW-0963">Cytoplasm</keyword>
<keyword evidence="5" id="KW-0287">Flowering</keyword>
<dbReference type="FunFam" id="3.30.70.330:FF:000302">
    <property type="entry name" value="RNA-binding protein BRN1"/>
    <property type="match status" value="1"/>
</dbReference>
<dbReference type="SUPFAM" id="SSF54928">
    <property type="entry name" value="RNA-binding domain, RBD"/>
    <property type="match status" value="2"/>
</dbReference>
<dbReference type="OrthoDB" id="410044at2759"/>
<dbReference type="InterPro" id="IPR012677">
    <property type="entry name" value="Nucleotide-bd_a/b_plait_sf"/>
</dbReference>
<dbReference type="SMART" id="SM00360">
    <property type="entry name" value="RRM"/>
    <property type="match status" value="3"/>
</dbReference>
<gene>
    <name evidence="9" type="primary">Vigan.08G242400</name>
    <name evidence="9" type="ORF">VIGAN_08242400</name>
</gene>
<dbReference type="Pfam" id="PF00076">
    <property type="entry name" value="RRM_1"/>
    <property type="match status" value="3"/>
</dbReference>
<sequence>MAEVKEESKSSSEESVKLFVGQVPKRMTEDEVLAMFKEFALVDEVNIIRDKVSRASRGCCFLICPSREEADKAVNACHNKKTLPGASSPLQVKYADGELERLEHKLFIGMLPKNISEDEVSDLFSKYGDIKDLQILRGSQQTSKGCAFLKYETKDQAVAALEAINGKHTMEGSGVPLVVKWADTEKERQARRAQKAQSQVSNMPHADPQQPSLYGALPMGYVPPYNGYGYQAPGSYGLVPYRFPPMQNQPGFHNMNMNQINAVRPELGHSMNPRNYPAPPASYMGSYPAMPGGNSNYSSSGASKSSNGQIEGPPGANLFIYHIPQEYGDQELANAFQQFGRVLSAKIFVDKATGVSKCFGFVSYDTPEAAQSAISMMNGCQLGGKKLKVQLKRDNKQSKLY</sequence>
<dbReference type="PRINTS" id="PR00961">
    <property type="entry name" value="HUDSXLRNA"/>
</dbReference>
<evidence type="ECO:0000256" key="4">
    <source>
        <dbReference type="ARBA" id="ARBA00022884"/>
    </source>
</evidence>
<proteinExistence type="predicted"/>
<dbReference type="GO" id="GO:0009908">
    <property type="term" value="P:flower development"/>
    <property type="evidence" value="ECO:0007669"/>
    <property type="project" value="UniProtKB-KW"/>
</dbReference>
<feature type="domain" description="RRM" evidence="8">
    <location>
        <begin position="316"/>
        <end position="394"/>
    </location>
</feature>
<dbReference type="GO" id="GO:1990904">
    <property type="term" value="C:ribonucleoprotein complex"/>
    <property type="evidence" value="ECO:0007669"/>
    <property type="project" value="InterPro"/>
</dbReference>
<dbReference type="InterPro" id="IPR002343">
    <property type="entry name" value="Hud_Sxl_RNA"/>
</dbReference>
<evidence type="ECO:0000259" key="8">
    <source>
        <dbReference type="PROSITE" id="PS50102"/>
    </source>
</evidence>
<dbReference type="InterPro" id="IPR000504">
    <property type="entry name" value="RRM_dom"/>
</dbReference>
<dbReference type="PANTHER" id="PTHR24012">
    <property type="entry name" value="RNA BINDING PROTEIN"/>
    <property type="match status" value="1"/>
</dbReference>
<evidence type="ECO:0000256" key="7">
    <source>
        <dbReference type="SAM" id="MobiDB-lite"/>
    </source>
</evidence>
<dbReference type="GO" id="GO:2000028">
    <property type="term" value="P:regulation of photoperiodism, flowering"/>
    <property type="evidence" value="ECO:0007669"/>
    <property type="project" value="UniProtKB-ARBA"/>
</dbReference>
<dbReference type="Gene3D" id="3.30.70.330">
    <property type="match status" value="3"/>
</dbReference>
<dbReference type="PROSITE" id="PS50102">
    <property type="entry name" value="RRM"/>
    <property type="match status" value="3"/>
</dbReference>
<keyword evidence="4 6" id="KW-0694">RNA-binding</keyword>
<protein>
    <recommendedName>
        <fullName evidence="8">RRM domain-containing protein</fullName>
    </recommendedName>
</protein>
<organism evidence="9 10">
    <name type="scientific">Vigna angularis var. angularis</name>
    <dbReference type="NCBI Taxonomy" id="157739"/>
    <lineage>
        <taxon>Eukaryota</taxon>
        <taxon>Viridiplantae</taxon>
        <taxon>Streptophyta</taxon>
        <taxon>Embryophyta</taxon>
        <taxon>Tracheophyta</taxon>
        <taxon>Spermatophyta</taxon>
        <taxon>Magnoliopsida</taxon>
        <taxon>eudicotyledons</taxon>
        <taxon>Gunneridae</taxon>
        <taxon>Pentapetalae</taxon>
        <taxon>rosids</taxon>
        <taxon>fabids</taxon>
        <taxon>Fabales</taxon>
        <taxon>Fabaceae</taxon>
        <taxon>Papilionoideae</taxon>
        <taxon>50 kb inversion clade</taxon>
        <taxon>NPAAA clade</taxon>
        <taxon>indigoferoid/millettioid clade</taxon>
        <taxon>Phaseoleae</taxon>
        <taxon>Vigna</taxon>
    </lineage>
</organism>
<evidence type="ECO:0000313" key="9">
    <source>
        <dbReference type="EMBL" id="BAT95663.1"/>
    </source>
</evidence>
<dbReference type="FunFam" id="3.30.70.330:FF:000334">
    <property type="entry name" value="RNA-binding protein BRN1"/>
    <property type="match status" value="1"/>
</dbReference>
<evidence type="ECO:0000256" key="6">
    <source>
        <dbReference type="PROSITE-ProRule" id="PRU00176"/>
    </source>
</evidence>
<dbReference type="GO" id="GO:0005737">
    <property type="term" value="C:cytoplasm"/>
    <property type="evidence" value="ECO:0007669"/>
    <property type="project" value="UniProtKB-SubCell"/>
</dbReference>
<dbReference type="InterPro" id="IPR035979">
    <property type="entry name" value="RBD_domain_sf"/>
</dbReference>
<evidence type="ECO:0000256" key="2">
    <source>
        <dbReference type="ARBA" id="ARBA00022490"/>
    </source>
</evidence>